<feature type="chain" id="PRO_5005188357" evidence="3">
    <location>
        <begin position="23"/>
        <end position="594"/>
    </location>
</feature>
<organism evidence="4 5">
    <name type="scientific">Vitrella brassicaformis (strain CCMP3155)</name>
    <dbReference type="NCBI Taxonomy" id="1169540"/>
    <lineage>
        <taxon>Eukaryota</taxon>
        <taxon>Sar</taxon>
        <taxon>Alveolata</taxon>
        <taxon>Colpodellida</taxon>
        <taxon>Vitrellaceae</taxon>
        <taxon>Vitrella</taxon>
    </lineage>
</organism>
<feature type="transmembrane region" description="Helical" evidence="2">
    <location>
        <begin position="441"/>
        <end position="461"/>
    </location>
</feature>
<dbReference type="STRING" id="1169540.A0A0G4F6B9"/>
<keyword evidence="3" id="KW-0732">Signal</keyword>
<proteinExistence type="predicted"/>
<sequence>MAFLSLQRRAYALLFLLCVAHCHRVSVSAKAHSAFLSPPRRGLFGHGGQKERAHVKPLLQRSSLLTRLNDRLPFKVPEKQQIQFKSVPEWAISAVEKSGFRATVSDMASLGGTDLRSARTALTTLADVGQGNLEVSNEGELVYTFPRTLRATLASRSIAQQIRNLWQSAWPVIFYLIRVGFGLALVASLLLVLLTFIFLSTSTRSEDDRDREERRPSYGYSQPPMFMPSPFGFNLWYNPFDPFIYRPYGYYDVYRDPDEMGFLESVFSYVFGDGDPNYKLSEERIKAATSLIRQNGGVVTAEQLAPLLEPQRDPVLDENSASFVVDESFVLPLLSELNGEAIVTNEGDIVYSFPDVMTTAVDQDAQLRQQMSDIASLPDDALVEFCEDRGIPINDCVSWFEIDRRTLVRRAQQFLADSAEVPVYLEEQEVPFSQAPEGKKFLAGGLGIANLVGVLALGAKFNQIAQLPVRLVGLPAFVQGIFPLLTFYAISFNVVPVLRAFVVNKRNGDIAQRNEMRRKWAAALQAGAPFIRRKLDAARRMAKRVSYVQKESAIYTTERDLLDQESSSPGRSSSAADMPKAPSRQSSRTIEIDV</sequence>
<dbReference type="PANTHER" id="PTHR47380">
    <property type="entry name" value="OS02G0533000 PROTEIN"/>
    <property type="match status" value="1"/>
</dbReference>
<keyword evidence="2" id="KW-0812">Transmembrane</keyword>
<dbReference type="PANTHER" id="PTHR47380:SF4">
    <property type="entry name" value="OS02G0533000 PROTEIN"/>
    <property type="match status" value="1"/>
</dbReference>
<dbReference type="OrthoDB" id="439292at2759"/>
<feature type="region of interest" description="Disordered" evidence="1">
    <location>
        <begin position="558"/>
        <end position="594"/>
    </location>
</feature>
<keyword evidence="2" id="KW-1133">Transmembrane helix</keyword>
<feature type="signal peptide" evidence="3">
    <location>
        <begin position="1"/>
        <end position="22"/>
    </location>
</feature>
<evidence type="ECO:0000256" key="1">
    <source>
        <dbReference type="SAM" id="MobiDB-lite"/>
    </source>
</evidence>
<feature type="transmembrane region" description="Helical" evidence="2">
    <location>
        <begin position="481"/>
        <end position="502"/>
    </location>
</feature>
<dbReference type="InterPro" id="IPR044200">
    <property type="entry name" value="At5g03900-like"/>
</dbReference>
<name>A0A0G4F6B9_VITBC</name>
<feature type="transmembrane region" description="Helical" evidence="2">
    <location>
        <begin position="172"/>
        <end position="199"/>
    </location>
</feature>
<evidence type="ECO:0000313" key="4">
    <source>
        <dbReference type="EMBL" id="CEM07805.1"/>
    </source>
</evidence>
<keyword evidence="2" id="KW-0472">Membrane</keyword>
<feature type="compositionally biased region" description="Polar residues" evidence="1">
    <location>
        <begin position="583"/>
        <end position="594"/>
    </location>
</feature>
<evidence type="ECO:0000313" key="5">
    <source>
        <dbReference type="Proteomes" id="UP000041254"/>
    </source>
</evidence>
<dbReference type="VEuPathDB" id="CryptoDB:Vbra_21211"/>
<gene>
    <name evidence="4" type="ORF">Vbra_21211</name>
</gene>
<reference evidence="4 5" key="1">
    <citation type="submission" date="2014-11" db="EMBL/GenBank/DDBJ databases">
        <authorList>
            <person name="Zhu J."/>
            <person name="Qi W."/>
            <person name="Song R."/>
        </authorList>
    </citation>
    <scope>NUCLEOTIDE SEQUENCE [LARGE SCALE GENOMIC DNA]</scope>
</reference>
<accession>A0A0G4F6B9</accession>
<evidence type="ECO:0000256" key="3">
    <source>
        <dbReference type="SAM" id="SignalP"/>
    </source>
</evidence>
<dbReference type="AlphaFoldDB" id="A0A0G4F6B9"/>
<dbReference type="EMBL" id="CDMY01000378">
    <property type="protein sequence ID" value="CEM07805.1"/>
    <property type="molecule type" value="Genomic_DNA"/>
</dbReference>
<keyword evidence="5" id="KW-1185">Reference proteome</keyword>
<dbReference type="OMA" id="PLIRYFW"/>
<protein>
    <submittedName>
        <fullName evidence="4">Uncharacterized protein</fullName>
    </submittedName>
</protein>
<dbReference type="InParanoid" id="A0A0G4F6B9"/>
<dbReference type="Proteomes" id="UP000041254">
    <property type="component" value="Unassembled WGS sequence"/>
</dbReference>
<evidence type="ECO:0000256" key="2">
    <source>
        <dbReference type="SAM" id="Phobius"/>
    </source>
</evidence>